<dbReference type="AlphaFoldDB" id="A0A1L3MRH5"/>
<sequence length="249" mass="28192">MKKIWFTLTVLVTFNIVTACSDEDIEKLKVIGDIVDLVATEVQSEVQPVSVENKDLSSLVYNGEDQVVAINDNSSTFSHDELSLEKGSWQTFSHLDSLNRVGVANAMLSKELMPTDERESLYVDPTGWKNKKITVDDKTEWLYNRCHLIGFQLTGENNNLKNLMTCTNSLNNPSMLVYENQIAAYIKDTGHHVRYQVEPIFKNNELVARGVHMQAKSIESDDIDFNVYIFNIEQGVTINYSDGSSEVRN</sequence>
<organism evidence="2 3">
    <name type="scientific">Bacillus weihaiensis</name>
    <dbReference type="NCBI Taxonomy" id="1547283"/>
    <lineage>
        <taxon>Bacteria</taxon>
        <taxon>Bacillati</taxon>
        <taxon>Bacillota</taxon>
        <taxon>Bacilli</taxon>
        <taxon>Bacillales</taxon>
        <taxon>Bacillaceae</taxon>
        <taxon>Bacillus</taxon>
    </lineage>
</organism>
<protein>
    <recommendedName>
        <fullName evidence="1">Type VII secretion system protein EssD-like domain-containing protein</fullName>
    </recommendedName>
</protein>
<dbReference type="KEGG" id="bwh:A9C19_09365"/>
<dbReference type="InterPro" id="IPR044927">
    <property type="entry name" value="Endonuclea_NS_2"/>
</dbReference>
<evidence type="ECO:0000259" key="1">
    <source>
        <dbReference type="Pfam" id="PF13930"/>
    </source>
</evidence>
<proteinExistence type="predicted"/>
<keyword evidence="3" id="KW-1185">Reference proteome</keyword>
<dbReference type="Gene3D" id="3.40.570.10">
    <property type="entry name" value="Extracellular Endonuclease, subunit A"/>
    <property type="match status" value="1"/>
</dbReference>
<name>A0A1L3MRH5_9BACI</name>
<dbReference type="OrthoDB" id="4376109at2"/>
<dbReference type="PROSITE" id="PS51257">
    <property type="entry name" value="PROKAR_LIPOPROTEIN"/>
    <property type="match status" value="1"/>
</dbReference>
<dbReference type="STRING" id="1547283.A9C19_09365"/>
<gene>
    <name evidence="2" type="ORF">A9C19_09365</name>
</gene>
<reference evidence="2 3" key="1">
    <citation type="journal article" date="2016" name="Sci. Rep.">
        <title>Complete genome sequence and transcriptomic analysis of a novel marine strain Bacillus weihaiensis reveals the mechanism of brown algae degradation.</title>
        <authorList>
            <person name="Zhu Y."/>
            <person name="Chen P."/>
            <person name="Bao Y."/>
            <person name="Men Y."/>
            <person name="Zeng Y."/>
            <person name="Yang J."/>
            <person name="Sun J."/>
            <person name="Sun Y."/>
        </authorList>
    </citation>
    <scope>NUCLEOTIDE SEQUENCE [LARGE SCALE GENOMIC DNA]</scope>
    <source>
        <strain evidence="2 3">Alg07</strain>
    </source>
</reference>
<dbReference type="Proteomes" id="UP000181936">
    <property type="component" value="Chromosome"/>
</dbReference>
<evidence type="ECO:0000313" key="3">
    <source>
        <dbReference type="Proteomes" id="UP000181936"/>
    </source>
</evidence>
<dbReference type="Pfam" id="PF13930">
    <property type="entry name" value="Endonuclea_NS_2"/>
    <property type="match status" value="1"/>
</dbReference>
<accession>A0A1L3MRH5</accession>
<dbReference type="RefSeq" id="WP_072579736.1">
    <property type="nucleotide sequence ID" value="NZ_CP016020.1"/>
</dbReference>
<dbReference type="EMBL" id="CP016020">
    <property type="protein sequence ID" value="APH04941.1"/>
    <property type="molecule type" value="Genomic_DNA"/>
</dbReference>
<dbReference type="InterPro" id="IPR044929">
    <property type="entry name" value="DNA/RNA_non-sp_Endonuclease_sf"/>
</dbReference>
<evidence type="ECO:0000313" key="2">
    <source>
        <dbReference type="EMBL" id="APH04941.1"/>
    </source>
</evidence>
<feature type="domain" description="Type VII secretion system protein EssD-like" evidence="1">
    <location>
        <begin position="85"/>
        <end position="217"/>
    </location>
</feature>